<dbReference type="Gene3D" id="2.40.50.100">
    <property type="match status" value="1"/>
</dbReference>
<evidence type="ECO:0000259" key="3">
    <source>
        <dbReference type="Pfam" id="PF25989"/>
    </source>
</evidence>
<keyword evidence="5" id="KW-1185">Reference proteome</keyword>
<evidence type="ECO:0000313" key="5">
    <source>
        <dbReference type="Proteomes" id="UP000037854"/>
    </source>
</evidence>
<evidence type="ECO:0000256" key="2">
    <source>
        <dbReference type="SAM" id="SignalP"/>
    </source>
</evidence>
<evidence type="ECO:0000256" key="1">
    <source>
        <dbReference type="ARBA" id="ARBA00009477"/>
    </source>
</evidence>
<gene>
    <name evidence="4" type="ORF">AFL42_12480</name>
</gene>
<reference evidence="4 5" key="1">
    <citation type="submission" date="2015-07" db="EMBL/GenBank/DDBJ databases">
        <title>High-quality draft genome sequence of Oceanobacillus caeni HM6, a bacillus isolated from a human feces.</title>
        <authorList>
            <person name="Kumar J."/>
            <person name="Verma M.K."/>
            <person name="Pandey R."/>
            <person name="Bhambi M."/>
            <person name="Chauhan N."/>
        </authorList>
    </citation>
    <scope>NUCLEOTIDE SEQUENCE [LARGE SCALE GENOMIC DNA]</scope>
    <source>
        <strain evidence="4 5">HM6</strain>
    </source>
</reference>
<dbReference type="PANTHER" id="PTHR30469">
    <property type="entry name" value="MULTIDRUG RESISTANCE PROTEIN MDTA"/>
    <property type="match status" value="1"/>
</dbReference>
<dbReference type="InterPro" id="IPR058637">
    <property type="entry name" value="YknX-like_C"/>
</dbReference>
<comment type="caution">
    <text evidence="4">The sequence shown here is derived from an EMBL/GenBank/DDBJ whole genome shotgun (WGS) entry which is preliminary data.</text>
</comment>
<feature type="chain" id="PRO_5047050334" description="YknX-like C-terminal permuted SH3-like domain-containing protein" evidence="2">
    <location>
        <begin position="24"/>
        <end position="283"/>
    </location>
</feature>
<proteinExistence type="inferred from homology"/>
<name>A0ABR5MHH0_9BACI</name>
<feature type="signal peptide" evidence="2">
    <location>
        <begin position="1"/>
        <end position="23"/>
    </location>
</feature>
<evidence type="ECO:0000313" key="4">
    <source>
        <dbReference type="EMBL" id="KPH73445.1"/>
    </source>
</evidence>
<dbReference type="Proteomes" id="UP000037854">
    <property type="component" value="Unassembled WGS sequence"/>
</dbReference>
<dbReference type="EMBL" id="LGTK01000047">
    <property type="protein sequence ID" value="KPH73445.1"/>
    <property type="molecule type" value="Genomic_DNA"/>
</dbReference>
<dbReference type="Pfam" id="PF25989">
    <property type="entry name" value="YknX_C"/>
    <property type="match status" value="1"/>
</dbReference>
<dbReference type="SUPFAM" id="SSF51230">
    <property type="entry name" value="Single hybrid motif"/>
    <property type="match status" value="1"/>
</dbReference>
<organism evidence="4 5">
    <name type="scientific">Oceanobacillus caeni</name>
    <dbReference type="NCBI Taxonomy" id="405946"/>
    <lineage>
        <taxon>Bacteria</taxon>
        <taxon>Bacillati</taxon>
        <taxon>Bacillota</taxon>
        <taxon>Bacilli</taxon>
        <taxon>Bacillales</taxon>
        <taxon>Bacillaceae</taxon>
        <taxon>Oceanobacillus</taxon>
    </lineage>
</organism>
<dbReference type="InterPro" id="IPR011053">
    <property type="entry name" value="Single_hybrid_motif"/>
</dbReference>
<feature type="domain" description="YknX-like C-terminal permuted SH3-like" evidence="3">
    <location>
        <begin position="213"/>
        <end position="279"/>
    </location>
</feature>
<sequence length="283" mass="30641">MILGFSFVLIVSLLAACTESNDAAENEEQEERVVAVETEEAVEKDLVIDKSIYGRTAPNHVAPVAVQTPGEVKEVRVENEEEVDDNDTILKISTAAGSQNVRSTTEGEVINLLVNKGDMVDPEEPVAMVADLDTIKIEFSVTKQLLSLISEDDKVNVFIEDKEYEAAITNVGTLPNETGLYSVIATVDNEKREILPGVVADIRIPEKKVETAILIPTSAIVNEENKDFIFTVKENVATRQEIKVLETESDVTAVEGINAGDQVVTTGQLTLIDGAEVNVTGGE</sequence>
<protein>
    <recommendedName>
        <fullName evidence="3">YknX-like C-terminal permuted SH3-like domain-containing protein</fullName>
    </recommendedName>
</protein>
<keyword evidence="2" id="KW-0732">Signal</keyword>
<dbReference type="InterPro" id="IPR006143">
    <property type="entry name" value="RND_pump_MFP"/>
</dbReference>
<dbReference type="Gene3D" id="2.40.420.20">
    <property type="match status" value="1"/>
</dbReference>
<accession>A0ABR5MHH0</accession>
<dbReference type="NCBIfam" id="TIGR01730">
    <property type="entry name" value="RND_mfp"/>
    <property type="match status" value="1"/>
</dbReference>
<comment type="similarity">
    <text evidence="1">Belongs to the membrane fusion protein (MFP) (TC 8.A.1) family.</text>
</comment>
<dbReference type="Gene3D" id="2.40.30.170">
    <property type="match status" value="1"/>
</dbReference>